<keyword evidence="1" id="KW-0812">Transmembrane</keyword>
<sequence>MSMQDKEMDALFRAKLDNYEIEPSANVWTNISREMHQPAQRKSYVPLLRIAASVLVLVSAGLFFLPKKEVVTNPPKNNRLAQNTMVKPVTGTQQPSVNQQVTEPATHVATAVNVQPKQQIAAVVKHTHVPQTTTEPAVTKSEPKAGEQVIVPNTNQQTIATVTTKPAVSTPVVPDGPITLKPADDTQGFVSKPILASDNTDTDSGAKPVQKHKAHGLGSFLNKVIAAVDKRDDKIIEFTDTDEGDSITGINLGILKVKKVK</sequence>
<reference evidence="2 3" key="1">
    <citation type="submission" date="2020-10" db="EMBL/GenBank/DDBJ databases">
        <title>Mucilaginibacter mali sp. nov., isolated from rhizosphere soil of apple orchard.</title>
        <authorList>
            <person name="Lee J.-S."/>
            <person name="Kim H.S."/>
            <person name="Kim J.-S."/>
        </authorList>
    </citation>
    <scope>NUCLEOTIDE SEQUENCE [LARGE SCALE GENOMIC DNA]</scope>
    <source>
        <strain evidence="2 3">KCTC 23157</strain>
    </source>
</reference>
<protein>
    <submittedName>
        <fullName evidence="2">Uncharacterized protein</fullName>
    </submittedName>
</protein>
<keyword evidence="1" id="KW-1133">Transmembrane helix</keyword>
<comment type="caution">
    <text evidence="2">The sequence shown here is derived from an EMBL/GenBank/DDBJ whole genome shotgun (WGS) entry which is preliminary data.</text>
</comment>
<feature type="transmembrane region" description="Helical" evidence="1">
    <location>
        <begin position="44"/>
        <end position="65"/>
    </location>
</feature>
<keyword evidence="3" id="KW-1185">Reference proteome</keyword>
<dbReference type="RefSeq" id="WP_194106401.1">
    <property type="nucleotide sequence ID" value="NZ_JADFFM010000001.1"/>
</dbReference>
<accession>A0ABR9XIJ0</accession>
<keyword evidence="1" id="KW-0472">Membrane</keyword>
<dbReference type="EMBL" id="JADFFM010000001">
    <property type="protein sequence ID" value="MBE9667046.1"/>
    <property type="molecule type" value="Genomic_DNA"/>
</dbReference>
<name>A0ABR9XIJ0_9SPHI</name>
<proteinExistence type="predicted"/>
<evidence type="ECO:0000313" key="2">
    <source>
        <dbReference type="EMBL" id="MBE9667046.1"/>
    </source>
</evidence>
<gene>
    <name evidence="2" type="ORF">IRJ18_11795</name>
</gene>
<evidence type="ECO:0000256" key="1">
    <source>
        <dbReference type="SAM" id="Phobius"/>
    </source>
</evidence>
<dbReference type="Proteomes" id="UP000632774">
    <property type="component" value="Unassembled WGS sequence"/>
</dbReference>
<organism evidence="2 3">
    <name type="scientific">Mucilaginibacter boryungensis</name>
    <dbReference type="NCBI Taxonomy" id="768480"/>
    <lineage>
        <taxon>Bacteria</taxon>
        <taxon>Pseudomonadati</taxon>
        <taxon>Bacteroidota</taxon>
        <taxon>Sphingobacteriia</taxon>
        <taxon>Sphingobacteriales</taxon>
        <taxon>Sphingobacteriaceae</taxon>
        <taxon>Mucilaginibacter</taxon>
    </lineage>
</organism>
<evidence type="ECO:0000313" key="3">
    <source>
        <dbReference type="Proteomes" id="UP000632774"/>
    </source>
</evidence>